<dbReference type="Proteomes" id="UP000593566">
    <property type="component" value="Unassembled WGS sequence"/>
</dbReference>
<evidence type="ECO:0000256" key="4">
    <source>
        <dbReference type="ARBA" id="ARBA00023002"/>
    </source>
</evidence>
<dbReference type="InterPro" id="IPR027477">
    <property type="entry name" value="Succ_DH/fumarate_Rdtase_cat_sf"/>
</dbReference>
<gene>
    <name evidence="6" type="ORF">HO133_003501</name>
</gene>
<comment type="cofactor">
    <cofactor evidence="1">
        <name>FAD</name>
        <dbReference type="ChEBI" id="CHEBI:57692"/>
    </cofactor>
</comment>
<keyword evidence="7" id="KW-1185">Reference proteome</keyword>
<dbReference type="Gene3D" id="3.90.700.10">
    <property type="entry name" value="Succinate dehydrogenase/fumarate reductase flavoprotein, catalytic domain"/>
    <property type="match status" value="1"/>
</dbReference>
<name>A0A8H6FA88_9LECA</name>
<proteinExistence type="predicted"/>
<dbReference type="NCBIfam" id="NF006130">
    <property type="entry name" value="PRK08274.1"/>
    <property type="match status" value="1"/>
</dbReference>
<dbReference type="InterPro" id="IPR036188">
    <property type="entry name" value="FAD/NAD-bd_sf"/>
</dbReference>
<dbReference type="AlphaFoldDB" id="A0A8H6FA88"/>
<dbReference type="PANTHER" id="PTHR43400">
    <property type="entry name" value="FUMARATE REDUCTASE"/>
    <property type="match status" value="1"/>
</dbReference>
<dbReference type="EMBL" id="JACCJB010000017">
    <property type="protein sequence ID" value="KAF6220369.1"/>
    <property type="molecule type" value="Genomic_DNA"/>
</dbReference>
<comment type="caution">
    <text evidence="6">The sequence shown here is derived from an EMBL/GenBank/DDBJ whole genome shotgun (WGS) entry which is preliminary data.</text>
</comment>
<keyword evidence="2" id="KW-0285">Flavoprotein</keyword>
<evidence type="ECO:0000313" key="7">
    <source>
        <dbReference type="Proteomes" id="UP000593566"/>
    </source>
</evidence>
<reference evidence="6 7" key="1">
    <citation type="journal article" date="2020" name="Genomics">
        <title>Complete, high-quality genomes from long-read metagenomic sequencing of two wolf lichen thalli reveals enigmatic genome architecture.</title>
        <authorList>
            <person name="McKenzie S.K."/>
            <person name="Walston R.F."/>
            <person name="Allen J.L."/>
        </authorList>
    </citation>
    <scope>NUCLEOTIDE SEQUENCE [LARGE SCALE GENOMIC DNA]</scope>
    <source>
        <strain evidence="6">WasteWater1</strain>
    </source>
</reference>
<dbReference type="Pfam" id="PF00890">
    <property type="entry name" value="FAD_binding_2"/>
    <property type="match status" value="1"/>
</dbReference>
<dbReference type="InterPro" id="IPR050315">
    <property type="entry name" value="FAD-oxidoreductase_2"/>
</dbReference>
<dbReference type="SUPFAM" id="SSF56425">
    <property type="entry name" value="Succinate dehydrogenase/fumarate reductase flavoprotein, catalytic domain"/>
    <property type="match status" value="1"/>
</dbReference>
<dbReference type="InterPro" id="IPR003953">
    <property type="entry name" value="FAD-dep_OxRdtase_2_FAD-bd"/>
</dbReference>
<keyword evidence="3" id="KW-0274">FAD</keyword>
<accession>A0A8H6FA88</accession>
<dbReference type="SUPFAM" id="SSF51905">
    <property type="entry name" value="FAD/NAD(P)-binding domain"/>
    <property type="match status" value="1"/>
</dbReference>
<dbReference type="PANTHER" id="PTHR43400:SF7">
    <property type="entry name" value="FAD-DEPENDENT OXIDOREDUCTASE 2 FAD BINDING DOMAIN-CONTAINING PROTEIN"/>
    <property type="match status" value="1"/>
</dbReference>
<evidence type="ECO:0000256" key="1">
    <source>
        <dbReference type="ARBA" id="ARBA00001974"/>
    </source>
</evidence>
<organism evidence="6 7">
    <name type="scientific">Letharia lupina</name>
    <dbReference type="NCBI Taxonomy" id="560253"/>
    <lineage>
        <taxon>Eukaryota</taxon>
        <taxon>Fungi</taxon>
        <taxon>Dikarya</taxon>
        <taxon>Ascomycota</taxon>
        <taxon>Pezizomycotina</taxon>
        <taxon>Lecanoromycetes</taxon>
        <taxon>OSLEUM clade</taxon>
        <taxon>Lecanoromycetidae</taxon>
        <taxon>Lecanorales</taxon>
        <taxon>Lecanorineae</taxon>
        <taxon>Parmeliaceae</taxon>
        <taxon>Letharia</taxon>
    </lineage>
</organism>
<sequence>MPSLPQSCDVLVVGGGNAGFSAAIASAQAGAKKVVIIDKCPEDWAGGNSYFTAGAMRTVHDGLSDLLSVVNNCDDATAKIIDLDPYTREDFSKDMARICLGRSDPHLSKILIDDSNGAIKWLARNGIRFQLSFNRQAYMVNGRYKFWGGMALKTQDGGKGLIEDHKRAAARHGVQVFYSTAATRLNRDPISGAVISVDVEHASRSFTINAGATILAAGGFEANPRMRSQYLGPGWDLASVRGTPYNTGDLFEIAMRDVSAKQAGNWSGCHSTAWDANAPANSGDRAVSNEFTKSGYPLGVMINADGLRFVDEGVDMRNFTYAKFGRAILQQPQGIAFQVWDSRTIPWLRDEEYRDAVVEKLRGNTIEELADRCSEKGMQNRSTFIQTFGDYNAAVYKHREENPNIKWDPAIKDGMSTQSSSSGLALAKSNWALPIDKAPFIAVKVTGGVTFTFGGLAVNPETAAVISSTSMNEVPGLFCVGEMLGALFYDNYPGGSGLTSGAVFGRRAGTAAAELARRLDVKAKENLIVIRRKASHISLGSPLFMCVISTSSFPTYTFSHPGCRIRHRLRMARLITRYEQSHRLIHLLPTSNHATVLQYHAPHRRAQRSGAPGAFLGGDDGAAIAWVDGAVIAGTKGVVLDHLDWAGEAGEGFAEDGVSEASVADIGPAHVVDSGVDGSSGGR</sequence>
<evidence type="ECO:0000259" key="5">
    <source>
        <dbReference type="Pfam" id="PF00890"/>
    </source>
</evidence>
<dbReference type="RefSeq" id="XP_037149804.1">
    <property type="nucleotide sequence ID" value="XM_037294423.1"/>
</dbReference>
<evidence type="ECO:0000256" key="2">
    <source>
        <dbReference type="ARBA" id="ARBA00022630"/>
    </source>
</evidence>
<feature type="domain" description="FAD-dependent oxidoreductase 2 FAD-binding" evidence="5">
    <location>
        <begin position="9"/>
        <end position="496"/>
    </location>
</feature>
<keyword evidence="4" id="KW-0560">Oxidoreductase</keyword>
<protein>
    <recommendedName>
        <fullName evidence="5">FAD-dependent oxidoreductase 2 FAD-binding domain-containing protein</fullName>
    </recommendedName>
</protein>
<dbReference type="Gene3D" id="3.50.50.60">
    <property type="entry name" value="FAD/NAD(P)-binding domain"/>
    <property type="match status" value="1"/>
</dbReference>
<evidence type="ECO:0000313" key="6">
    <source>
        <dbReference type="EMBL" id="KAF6220369.1"/>
    </source>
</evidence>
<evidence type="ECO:0000256" key="3">
    <source>
        <dbReference type="ARBA" id="ARBA00022827"/>
    </source>
</evidence>
<dbReference type="GeneID" id="59331912"/>
<dbReference type="GO" id="GO:0016491">
    <property type="term" value="F:oxidoreductase activity"/>
    <property type="evidence" value="ECO:0007669"/>
    <property type="project" value="UniProtKB-KW"/>
</dbReference>